<reference evidence="1 3" key="1">
    <citation type="submission" date="2016-01" db="EMBL/GenBank/DDBJ databases">
        <title>Genome sequence of the acidophilic iron oxidising Ferrovum strain Z-31.</title>
        <authorList>
            <person name="Poehlein A."/>
            <person name="Ullrich S.R."/>
            <person name="Schloemann M."/>
            <person name="Muehling M."/>
            <person name="Daniel R."/>
        </authorList>
    </citation>
    <scope>NUCLEOTIDE SEQUENCE [LARGE SCALE GENOMIC DNA]</scope>
    <source>
        <strain evidence="1 3">Z-31</strain>
    </source>
</reference>
<proteinExistence type="predicted"/>
<dbReference type="PATRIC" id="fig|1789004.3.peg.2336"/>
<name>A0A859AAE0_9PROT</name>
<accession>A0A859AAE0</accession>
<organism evidence="1 3">
    <name type="scientific">Ferrovum myxofaciens</name>
    <dbReference type="NCBI Taxonomy" id="416213"/>
    <lineage>
        <taxon>Bacteria</taxon>
        <taxon>Pseudomonadati</taxon>
        <taxon>Pseudomonadota</taxon>
        <taxon>Betaproteobacteria</taxon>
        <taxon>Ferrovales</taxon>
        <taxon>Ferrovaceae</taxon>
        <taxon>Ferrovum</taxon>
    </lineage>
</organism>
<dbReference type="AlphaFoldDB" id="A0A859AAE0"/>
<dbReference type="Proteomes" id="UP000075653">
    <property type="component" value="Unassembled WGS sequence"/>
</dbReference>
<evidence type="ECO:0000313" key="1">
    <source>
        <dbReference type="EMBL" id="KXW57252.1"/>
    </source>
</evidence>
<accession>A0A149VVL2</accession>
<dbReference type="EMBL" id="LRRD01000083">
    <property type="protein sequence ID" value="KXW57252.1"/>
    <property type="molecule type" value="Genomic_DNA"/>
</dbReference>
<dbReference type="RefSeq" id="WP_031599355.1">
    <property type="nucleotide sequence ID" value="NZ_CP053675.1"/>
</dbReference>
<evidence type="ECO:0000313" key="2">
    <source>
        <dbReference type="EMBL" id="QWY77119.1"/>
    </source>
</evidence>
<gene>
    <name evidence="1" type="ORF">FEMY_22260</name>
    <name evidence="2" type="ORF">JZL65_11690</name>
</gene>
<dbReference type="Proteomes" id="UP000683551">
    <property type="component" value="Chromosome"/>
</dbReference>
<dbReference type="EMBL" id="CP071137">
    <property type="protein sequence ID" value="QWY77119.1"/>
    <property type="molecule type" value="Genomic_DNA"/>
</dbReference>
<keyword evidence="3" id="KW-1185">Reference proteome</keyword>
<protein>
    <submittedName>
        <fullName evidence="1">Uncharacterized protein</fullName>
    </submittedName>
</protein>
<evidence type="ECO:0000313" key="3">
    <source>
        <dbReference type="Proteomes" id="UP000075653"/>
    </source>
</evidence>
<sequence length="166" mass="18208">MNEKNTQKLYQDFPVLYRDARPGVEDSCVQWGFSCGDGWYKLIRKLSAAIEAEAKKLGLDTQSEEWPRALQVKEKFGTLRFYVVTPADSSESQSEGVGVESVGGVVSIRPIARVQSIRELVSQAEATSAEICETCGAPGSLNTDGGWWRTTCGHCDAKRNEEVGEA</sequence>
<reference evidence="2" key="2">
    <citation type="submission" date="2021-02" db="EMBL/GenBank/DDBJ databases">
        <title>Comparative genomics of Ferrovum myxofaciens strains, predominant extremophile bacteria forming large biofilm stalactites in acid mine ecosystems.</title>
        <authorList>
            <person name="Burkartova K."/>
            <person name="Ridl J."/>
            <person name="Pajer P."/>
            <person name="Falteisek L."/>
        </authorList>
    </citation>
    <scope>NUCLEOTIDE SEQUENCE</scope>
    <source>
        <strain evidence="2">MI1III</strain>
    </source>
</reference>
<dbReference type="OrthoDB" id="8909281at2"/>